<dbReference type="AlphaFoldDB" id="A0A4R6QBC0"/>
<dbReference type="Gene3D" id="2.130.10.10">
    <property type="entry name" value="YVTN repeat-like/Quinoprotein amine dehydrogenase"/>
    <property type="match status" value="1"/>
</dbReference>
<dbReference type="InParanoid" id="A0A4R6QBC0"/>
<protein>
    <recommendedName>
        <fullName evidence="4">BNR/Asp-box repeat protein</fullName>
    </recommendedName>
</protein>
<organism evidence="2 3">
    <name type="scientific">Roseateles toxinivorans</name>
    <dbReference type="NCBI Taxonomy" id="270368"/>
    <lineage>
        <taxon>Bacteria</taxon>
        <taxon>Pseudomonadati</taxon>
        <taxon>Pseudomonadota</taxon>
        <taxon>Betaproteobacteria</taxon>
        <taxon>Burkholderiales</taxon>
        <taxon>Sphaerotilaceae</taxon>
        <taxon>Roseateles</taxon>
    </lineage>
</organism>
<accession>A0A4R6QBC0</accession>
<evidence type="ECO:0000313" key="2">
    <source>
        <dbReference type="EMBL" id="TDP59555.1"/>
    </source>
</evidence>
<feature type="chain" id="PRO_5020861517" description="BNR/Asp-box repeat protein" evidence="1">
    <location>
        <begin position="25"/>
        <end position="396"/>
    </location>
</feature>
<dbReference type="SUPFAM" id="SSF110296">
    <property type="entry name" value="Oligoxyloglucan reducing end-specific cellobiohydrolase"/>
    <property type="match status" value="1"/>
</dbReference>
<gene>
    <name evidence="2" type="ORF">DES47_11826</name>
</gene>
<evidence type="ECO:0008006" key="4">
    <source>
        <dbReference type="Google" id="ProtNLM"/>
    </source>
</evidence>
<feature type="signal peptide" evidence="1">
    <location>
        <begin position="1"/>
        <end position="24"/>
    </location>
</feature>
<comment type="caution">
    <text evidence="2">The sequence shown here is derived from an EMBL/GenBank/DDBJ whole genome shotgun (WGS) entry which is preliminary data.</text>
</comment>
<evidence type="ECO:0000313" key="3">
    <source>
        <dbReference type="Proteomes" id="UP000295361"/>
    </source>
</evidence>
<reference evidence="2 3" key="1">
    <citation type="submission" date="2019-03" db="EMBL/GenBank/DDBJ databases">
        <title>Genomic Encyclopedia of Type Strains, Phase IV (KMG-IV): sequencing the most valuable type-strain genomes for metagenomic binning, comparative biology and taxonomic classification.</title>
        <authorList>
            <person name="Goeker M."/>
        </authorList>
    </citation>
    <scope>NUCLEOTIDE SEQUENCE [LARGE SCALE GENOMIC DNA]</scope>
    <source>
        <strain evidence="2 3">DSM 16998</strain>
    </source>
</reference>
<keyword evidence="1" id="KW-0732">Signal</keyword>
<dbReference type="Proteomes" id="UP000295361">
    <property type="component" value="Unassembled WGS sequence"/>
</dbReference>
<dbReference type="EMBL" id="SNXS01000018">
    <property type="protein sequence ID" value="TDP59555.1"/>
    <property type="molecule type" value="Genomic_DNA"/>
</dbReference>
<proteinExistence type="predicted"/>
<evidence type="ECO:0000256" key="1">
    <source>
        <dbReference type="SAM" id="SignalP"/>
    </source>
</evidence>
<sequence>MRHCPSTRVRPWLAVALIAPLLFACGGSTSDPEPTKIELMLSTDRGLQSIVFDGGQAYLSQSNSDTQASRVMRTDAAITVGAAWQALDMGACALPANPSGDRLDAGVLQRAGGKTWLLQGPAQSDAQHTLCLLDSTGSSWLPKDAGLKVCYPGYCDTMWASELKAVGTRLFSNAGAGPNLLVSDDQGAHWRPLLGQMDPMICTHQSFHIVGSRVLVGGECPLDMAYVRAYGLSVDGGQLSSPNPLPMQLPELENRNVHFIESVPGTQRVFVGVEGGLLRSDDGGQAFKFVLRQPLSGGTGYPYITALLSPAGKPNRVIAAGFDKAAGKPYLTWSDDGGERWTELSALLPGYTKPAGSESTSQVTSLTEDAQGRIWLTVNEDLGRKGRLLKLSLGAF</sequence>
<dbReference type="InterPro" id="IPR015943">
    <property type="entry name" value="WD40/YVTN_repeat-like_dom_sf"/>
</dbReference>
<name>A0A4R6QBC0_9BURK</name>
<dbReference type="PROSITE" id="PS51257">
    <property type="entry name" value="PROKAR_LIPOPROTEIN"/>
    <property type="match status" value="1"/>
</dbReference>
<keyword evidence="3" id="KW-1185">Reference proteome</keyword>